<protein>
    <recommendedName>
        <fullName evidence="4">beta-glucosidase</fullName>
        <ecNumber evidence="4">3.2.1.21</ecNumber>
    </recommendedName>
</protein>
<dbReference type="InterPro" id="IPR001764">
    <property type="entry name" value="Glyco_hydro_3_N"/>
</dbReference>
<evidence type="ECO:0000256" key="2">
    <source>
        <dbReference type="ARBA" id="ARBA00004987"/>
    </source>
</evidence>
<dbReference type="InterPro" id="IPR002772">
    <property type="entry name" value="Glyco_hydro_3_C"/>
</dbReference>
<dbReference type="Gene3D" id="3.20.20.300">
    <property type="entry name" value="Glycoside hydrolase, family 3, N-terminal domain"/>
    <property type="match status" value="1"/>
</dbReference>
<organism evidence="11 12">
    <name type="scientific">Cronartium quercuum f. sp. fusiforme G11</name>
    <dbReference type="NCBI Taxonomy" id="708437"/>
    <lineage>
        <taxon>Eukaryota</taxon>
        <taxon>Fungi</taxon>
        <taxon>Dikarya</taxon>
        <taxon>Basidiomycota</taxon>
        <taxon>Pucciniomycotina</taxon>
        <taxon>Pucciniomycetes</taxon>
        <taxon>Pucciniales</taxon>
        <taxon>Coleosporiaceae</taxon>
        <taxon>Cronartium</taxon>
    </lineage>
</organism>
<keyword evidence="9" id="KW-0624">Polysaccharide degradation</keyword>
<keyword evidence="7" id="KW-0119">Carbohydrate metabolism</keyword>
<dbReference type="GO" id="GO:0030245">
    <property type="term" value="P:cellulose catabolic process"/>
    <property type="evidence" value="ECO:0007669"/>
    <property type="project" value="UniProtKB-KW"/>
</dbReference>
<evidence type="ECO:0000313" key="11">
    <source>
        <dbReference type="EMBL" id="KAG0145946.1"/>
    </source>
</evidence>
<evidence type="ECO:0000256" key="9">
    <source>
        <dbReference type="ARBA" id="ARBA00023326"/>
    </source>
</evidence>
<evidence type="ECO:0000313" key="12">
    <source>
        <dbReference type="Proteomes" id="UP000886653"/>
    </source>
</evidence>
<proteinExistence type="inferred from homology"/>
<accession>A0A9P6NFJ1</accession>
<gene>
    <name evidence="11" type="ORF">CROQUDRAFT_671445</name>
</gene>
<sequence>MGLLSTGPCDGTTSEVNSSVYFPAICMNDGPSGLRVSDDLVSAFPAGISVAATWNPRLMRARGQALGQEARMKGIHVLLGPAADVTRAPEGGRTWESFGADAYLNGEAVYETIVGIQSEGVQACAKHLIGNHQEQYRFTSTSKIDDKTLRELYFLPFKRAVDAGVTCMMCSYNKFNGDWSCRNPALISEDGLLRKEGGFQGYVVSDWGASHGSRLKSVHESVDAGLDVEMPGELLPFPAAGGVYNKLKEAVEANLVSQASVDKMASRVISGWLKVEQDKRCSKVSFHMHDKNKNEYVNVRTKAHISLIREIGAASAVLLKNVNGALPLSPPATLAIIGMDAAPIAKTDCWMNACQFHGTISVGWGSGSNCLKHVIAPVIAIEAALSERNASTKVVTSLNDNIKSAVSAAKSADVAIVFVYTGEIMYGHTKVEGVLGDRPNLNLLGNGEELIKSVAAANQNTIVVIHSVGSVVMESWVDLPSVKGVFMAGLPGEQSGPAIADVLFGNVNPSGRLPYTIAKHEEDFGVKTVPQSLGNGVAPIIEYTEGIWTDYRRLNKLNITARFCFGYGLSYTTFAYSKVTNTGTRDGTEIVQLYLSFPTEFGQPEKQLKGFDSVFIPKGESRQVSIPLRRQDMSLYDMQSRKWITPTRGFHILVGSSLNDIHLEGSL</sequence>
<dbReference type="Proteomes" id="UP000886653">
    <property type="component" value="Unassembled WGS sequence"/>
</dbReference>
<name>A0A9P6NFJ1_9BASI</name>
<dbReference type="Pfam" id="PF01915">
    <property type="entry name" value="Glyco_hydro_3_C"/>
    <property type="match status" value="1"/>
</dbReference>
<dbReference type="PANTHER" id="PTHR42715">
    <property type="entry name" value="BETA-GLUCOSIDASE"/>
    <property type="match status" value="1"/>
</dbReference>
<dbReference type="InterPro" id="IPR017853">
    <property type="entry name" value="GH"/>
</dbReference>
<evidence type="ECO:0000256" key="4">
    <source>
        <dbReference type="ARBA" id="ARBA00012744"/>
    </source>
</evidence>
<dbReference type="EC" id="3.2.1.21" evidence="4"/>
<dbReference type="SUPFAM" id="SSF52279">
    <property type="entry name" value="Beta-D-glucan exohydrolase, C-terminal domain"/>
    <property type="match status" value="1"/>
</dbReference>
<dbReference type="SMART" id="SM01217">
    <property type="entry name" value="Fn3_like"/>
    <property type="match status" value="1"/>
</dbReference>
<evidence type="ECO:0000256" key="3">
    <source>
        <dbReference type="ARBA" id="ARBA00005336"/>
    </source>
</evidence>
<dbReference type="InterPro" id="IPR013783">
    <property type="entry name" value="Ig-like_fold"/>
</dbReference>
<dbReference type="InterPro" id="IPR050288">
    <property type="entry name" value="Cellulose_deg_GH3"/>
</dbReference>
<dbReference type="Pfam" id="PF14310">
    <property type="entry name" value="Fn3-like"/>
    <property type="match status" value="1"/>
</dbReference>
<reference evidence="11" key="1">
    <citation type="submission" date="2013-11" db="EMBL/GenBank/DDBJ databases">
        <title>Genome sequence of the fusiform rust pathogen reveals effectors for host alternation and coevolution with pine.</title>
        <authorList>
            <consortium name="DOE Joint Genome Institute"/>
            <person name="Smith K."/>
            <person name="Pendleton A."/>
            <person name="Kubisiak T."/>
            <person name="Anderson C."/>
            <person name="Salamov A."/>
            <person name="Aerts A."/>
            <person name="Riley R."/>
            <person name="Clum A."/>
            <person name="Lindquist E."/>
            <person name="Ence D."/>
            <person name="Campbell M."/>
            <person name="Kronenberg Z."/>
            <person name="Feau N."/>
            <person name="Dhillon B."/>
            <person name="Hamelin R."/>
            <person name="Burleigh J."/>
            <person name="Smith J."/>
            <person name="Yandell M."/>
            <person name="Nelson C."/>
            <person name="Grigoriev I."/>
            <person name="Davis J."/>
        </authorList>
    </citation>
    <scope>NUCLEOTIDE SEQUENCE</scope>
    <source>
        <strain evidence="11">G11</strain>
    </source>
</reference>
<dbReference type="AlphaFoldDB" id="A0A9P6NFJ1"/>
<keyword evidence="5" id="KW-0378">Hydrolase</keyword>
<evidence type="ECO:0000256" key="6">
    <source>
        <dbReference type="ARBA" id="ARBA00023001"/>
    </source>
</evidence>
<evidence type="ECO:0000259" key="10">
    <source>
        <dbReference type="SMART" id="SM01217"/>
    </source>
</evidence>
<dbReference type="Gene3D" id="2.60.40.10">
    <property type="entry name" value="Immunoglobulins"/>
    <property type="match status" value="1"/>
</dbReference>
<evidence type="ECO:0000256" key="1">
    <source>
        <dbReference type="ARBA" id="ARBA00000448"/>
    </source>
</evidence>
<evidence type="ECO:0000256" key="7">
    <source>
        <dbReference type="ARBA" id="ARBA00023277"/>
    </source>
</evidence>
<dbReference type="EMBL" id="MU167268">
    <property type="protein sequence ID" value="KAG0145946.1"/>
    <property type="molecule type" value="Genomic_DNA"/>
</dbReference>
<dbReference type="OrthoDB" id="416222at2759"/>
<dbReference type="InterPro" id="IPR036881">
    <property type="entry name" value="Glyco_hydro_3_C_sf"/>
</dbReference>
<comment type="catalytic activity">
    <reaction evidence="1">
        <text>Hydrolysis of terminal, non-reducing beta-D-glucosyl residues with release of beta-D-glucose.</text>
        <dbReference type="EC" id="3.2.1.21"/>
    </reaction>
</comment>
<dbReference type="PANTHER" id="PTHR42715:SF2">
    <property type="entry name" value="BETA-GLUCOSIDASE F-RELATED"/>
    <property type="match status" value="1"/>
</dbReference>
<evidence type="ECO:0000256" key="8">
    <source>
        <dbReference type="ARBA" id="ARBA00023295"/>
    </source>
</evidence>
<dbReference type="Pfam" id="PF00933">
    <property type="entry name" value="Glyco_hydro_3"/>
    <property type="match status" value="1"/>
</dbReference>
<keyword evidence="8" id="KW-0326">Glycosidase</keyword>
<dbReference type="Gene3D" id="3.40.50.1700">
    <property type="entry name" value="Glycoside hydrolase family 3 C-terminal domain"/>
    <property type="match status" value="1"/>
</dbReference>
<comment type="pathway">
    <text evidence="2">Glycan metabolism; cellulose degradation.</text>
</comment>
<dbReference type="InterPro" id="IPR036962">
    <property type="entry name" value="Glyco_hydro_3_N_sf"/>
</dbReference>
<dbReference type="PRINTS" id="PR00133">
    <property type="entry name" value="GLHYDRLASE3"/>
</dbReference>
<dbReference type="SUPFAM" id="SSF51445">
    <property type="entry name" value="(Trans)glycosidases"/>
    <property type="match status" value="1"/>
</dbReference>
<keyword evidence="12" id="KW-1185">Reference proteome</keyword>
<dbReference type="InterPro" id="IPR026891">
    <property type="entry name" value="Fn3-like"/>
</dbReference>
<keyword evidence="6" id="KW-0136">Cellulose degradation</keyword>
<evidence type="ECO:0000256" key="5">
    <source>
        <dbReference type="ARBA" id="ARBA00022801"/>
    </source>
</evidence>
<comment type="similarity">
    <text evidence="3">Belongs to the glycosyl hydrolase 3 family.</text>
</comment>
<dbReference type="GO" id="GO:0008422">
    <property type="term" value="F:beta-glucosidase activity"/>
    <property type="evidence" value="ECO:0007669"/>
    <property type="project" value="UniProtKB-EC"/>
</dbReference>
<comment type="caution">
    <text evidence="11">The sequence shown here is derived from an EMBL/GenBank/DDBJ whole genome shotgun (WGS) entry which is preliminary data.</text>
</comment>
<feature type="domain" description="Fibronectin type III-like" evidence="10">
    <location>
        <begin position="589"/>
        <end position="658"/>
    </location>
</feature>